<gene>
    <name evidence="2" type="ORF">GCM10008066_11430</name>
</gene>
<feature type="domain" description="Spore protein YkvP/CgeB glycosyl transferase-like" evidence="1">
    <location>
        <begin position="1"/>
        <end position="78"/>
    </location>
</feature>
<comment type="caution">
    <text evidence="2">The sequence shown here is derived from an EMBL/GenBank/DDBJ whole genome shotgun (WGS) entry which is preliminary data.</text>
</comment>
<evidence type="ECO:0000313" key="3">
    <source>
        <dbReference type="Proteomes" id="UP000642180"/>
    </source>
</evidence>
<evidence type="ECO:0000313" key="2">
    <source>
        <dbReference type="EMBL" id="GGI17926.1"/>
    </source>
</evidence>
<dbReference type="Pfam" id="PF13524">
    <property type="entry name" value="Glyco_trans_1_2"/>
    <property type="match status" value="1"/>
</dbReference>
<proteinExistence type="predicted"/>
<evidence type="ECO:0000259" key="1">
    <source>
        <dbReference type="Pfam" id="PF13524"/>
    </source>
</evidence>
<dbReference type="InterPro" id="IPR055259">
    <property type="entry name" value="YkvP/CgeB_Glyco_trans-like"/>
</dbReference>
<dbReference type="EMBL" id="BMDI01000001">
    <property type="protein sequence ID" value="GGI17926.1"/>
    <property type="molecule type" value="Genomic_DNA"/>
</dbReference>
<name>A0A8J3F2P3_9BURK</name>
<dbReference type="Proteomes" id="UP000642180">
    <property type="component" value="Unassembled WGS sequence"/>
</dbReference>
<reference evidence="3" key="1">
    <citation type="journal article" date="2019" name="Int. J. Syst. Evol. Microbiol.">
        <title>The Global Catalogue of Microorganisms (GCM) 10K type strain sequencing project: providing services to taxonomists for standard genome sequencing and annotation.</title>
        <authorList>
            <consortium name="The Broad Institute Genomics Platform"/>
            <consortium name="The Broad Institute Genome Sequencing Center for Infectious Disease"/>
            <person name="Wu L."/>
            <person name="Ma J."/>
        </authorList>
    </citation>
    <scope>NUCLEOTIDE SEQUENCE [LARGE SCALE GENOMIC DNA]</scope>
    <source>
        <strain evidence="3">CCM 2767</strain>
    </source>
</reference>
<protein>
    <recommendedName>
        <fullName evidence="1">Spore protein YkvP/CgeB glycosyl transferase-like domain-containing protein</fullName>
    </recommendedName>
</protein>
<dbReference type="AlphaFoldDB" id="A0A8J3F2P3"/>
<accession>A0A8J3F2P3</accession>
<keyword evidence="3" id="KW-1185">Reference proteome</keyword>
<sequence length="85" mass="10165">MRDFDAPMSGSFYLNHDNLDLHDLYEIGKEIETYRDIEDCVANVKWYLINNVECEKIAAARRVRAAREHTWKNRFNSLFKIIKNK</sequence>
<dbReference type="RefSeq" id="WP_188380293.1">
    <property type="nucleotide sequence ID" value="NZ_BMDI01000001.1"/>
</dbReference>
<organism evidence="2 3">
    <name type="scientific">Oxalicibacterium faecigallinarum</name>
    <dbReference type="NCBI Taxonomy" id="573741"/>
    <lineage>
        <taxon>Bacteria</taxon>
        <taxon>Pseudomonadati</taxon>
        <taxon>Pseudomonadota</taxon>
        <taxon>Betaproteobacteria</taxon>
        <taxon>Burkholderiales</taxon>
        <taxon>Oxalobacteraceae</taxon>
        <taxon>Oxalicibacterium</taxon>
    </lineage>
</organism>